<evidence type="ECO:0000313" key="6">
    <source>
        <dbReference type="Proteomes" id="UP000070409"/>
    </source>
</evidence>
<dbReference type="InterPro" id="IPR025734">
    <property type="entry name" value="EspG"/>
</dbReference>
<protein>
    <recommendedName>
        <fullName evidence="7">Secretion protein EspG</fullName>
    </recommendedName>
</protein>
<evidence type="ECO:0000256" key="2">
    <source>
        <dbReference type="ARBA" id="ARBA00006411"/>
    </source>
</evidence>
<reference evidence="5 6" key="1">
    <citation type="submission" date="2016-02" db="EMBL/GenBank/DDBJ databases">
        <authorList>
            <person name="Teng J.L."/>
            <person name="Tang Y."/>
            <person name="Huang Y."/>
            <person name="Guo F."/>
            <person name="Wei W."/>
            <person name="Chen J.H."/>
            <person name="Wong S.Y."/>
            <person name="Lau S.K."/>
            <person name="Woo P.C."/>
        </authorList>
    </citation>
    <scope>NUCLEOTIDE SEQUENCE [LARGE SCALE GENOMIC DNA]</scope>
    <source>
        <strain evidence="5 6">JCM 13375</strain>
    </source>
</reference>
<dbReference type="Pfam" id="PF14011">
    <property type="entry name" value="ESX-1_EspG"/>
    <property type="match status" value="1"/>
</dbReference>
<accession>A0A137ZMK9</accession>
<keyword evidence="3" id="KW-0963">Cytoplasm</keyword>
<evidence type="ECO:0000256" key="4">
    <source>
        <dbReference type="ARBA" id="ARBA00023186"/>
    </source>
</evidence>
<keyword evidence="6" id="KW-1185">Reference proteome</keyword>
<keyword evidence="4" id="KW-0143">Chaperone</keyword>
<organism evidence="5 6">
    <name type="scientific">Tsukamurella pseudospumae</name>
    <dbReference type="NCBI Taxonomy" id="239498"/>
    <lineage>
        <taxon>Bacteria</taxon>
        <taxon>Bacillati</taxon>
        <taxon>Actinomycetota</taxon>
        <taxon>Actinomycetes</taxon>
        <taxon>Mycobacteriales</taxon>
        <taxon>Tsukamurellaceae</taxon>
        <taxon>Tsukamurella</taxon>
    </lineage>
</organism>
<dbReference type="EMBL" id="LSRE01000009">
    <property type="protein sequence ID" value="KXO99432.1"/>
    <property type="molecule type" value="Genomic_DNA"/>
</dbReference>
<gene>
    <name evidence="5" type="ORF">AXK61_16415</name>
</gene>
<evidence type="ECO:0008006" key="7">
    <source>
        <dbReference type="Google" id="ProtNLM"/>
    </source>
</evidence>
<comment type="similarity">
    <text evidence="2">Belongs to the EspG family.</text>
</comment>
<evidence type="ECO:0000256" key="1">
    <source>
        <dbReference type="ARBA" id="ARBA00004496"/>
    </source>
</evidence>
<comment type="subcellular location">
    <subcellularLocation>
        <location evidence="1">Cytoplasm</location>
    </subcellularLocation>
</comment>
<evidence type="ECO:0000256" key="3">
    <source>
        <dbReference type="ARBA" id="ARBA00022490"/>
    </source>
</evidence>
<dbReference type="Proteomes" id="UP000070409">
    <property type="component" value="Unassembled WGS sequence"/>
</dbReference>
<name>A0A137ZMK9_9ACTN</name>
<comment type="caution">
    <text evidence="5">The sequence shown here is derived from an EMBL/GenBank/DDBJ whole genome shotgun (WGS) entry which is preliminary data.</text>
</comment>
<evidence type="ECO:0000313" key="5">
    <source>
        <dbReference type="EMBL" id="KXO99432.1"/>
    </source>
</evidence>
<proteinExistence type="inferred from homology"/>
<sequence length="278" mass="30197">MSAFGVTVDELLLLMRLSDVTELGPVVLAVHPNVYRPDDQRTVDLAVLPGLLAAGLVGEDGGVDPFVRRWLHALQAPDAGIDLRVFEGDSVLRGAVVRCGEQVVVAFRYDDEVTIQGFMADRDAFDTTVVEPLWRVLGAAEPADIESITLGAAELAGIVATFDPSVEDRRAEREFRGRLREFDVPESTLDVLVEASRYSGRRAELIYQRVSESGVRVRADWALGVMDTTAGRVLSVTARGAHGEQDVTISPGTRKRFAAGLVELVERGGARGWLDPTD</sequence>